<dbReference type="GO" id="GO:0046872">
    <property type="term" value="F:metal ion binding"/>
    <property type="evidence" value="ECO:0007669"/>
    <property type="project" value="UniProtKB-KW"/>
</dbReference>
<keyword evidence="8" id="KW-0460">Magnesium</keyword>
<evidence type="ECO:0000256" key="9">
    <source>
        <dbReference type="ARBA" id="ARBA00031547"/>
    </source>
</evidence>
<accession>A0A2N0QKT0</accession>
<evidence type="ECO:0000256" key="6">
    <source>
        <dbReference type="ARBA" id="ARBA00022741"/>
    </source>
</evidence>
<keyword evidence="5" id="KW-0479">Metal-binding</keyword>
<reference evidence="10 11" key="1">
    <citation type="submission" date="2017-10" db="EMBL/GenBank/DDBJ databases">
        <title>Extensive intraspecific genome diversity in a model arbuscular mycorrhizal fungus.</title>
        <authorList>
            <person name="Chen E.C.H."/>
            <person name="Morin E."/>
            <person name="Baudet D."/>
            <person name="Noel J."/>
            <person name="Ndikumana S."/>
            <person name="Charron P."/>
            <person name="St-Onge C."/>
            <person name="Giorgi J."/>
            <person name="Grigoriev I.V."/>
            <person name="Roux C."/>
            <person name="Martin F.M."/>
            <person name="Corradi N."/>
        </authorList>
    </citation>
    <scope>NUCLEOTIDE SEQUENCE [LARGE SCALE GENOMIC DNA]</scope>
    <source>
        <strain evidence="10 11">A1</strain>
    </source>
</reference>
<comment type="similarity">
    <text evidence="2">Belongs to the SELO family.</text>
</comment>
<evidence type="ECO:0000256" key="3">
    <source>
        <dbReference type="ARBA" id="ARBA00022679"/>
    </source>
</evidence>
<evidence type="ECO:0000256" key="2">
    <source>
        <dbReference type="ARBA" id="ARBA00009747"/>
    </source>
</evidence>
<evidence type="ECO:0000256" key="5">
    <source>
        <dbReference type="ARBA" id="ARBA00022723"/>
    </source>
</evidence>
<dbReference type="InterPro" id="IPR003846">
    <property type="entry name" value="SelO"/>
</dbReference>
<dbReference type="VEuPathDB" id="FungiDB:RhiirA1_483263"/>
<dbReference type="PANTHER" id="PTHR12153">
    <property type="entry name" value="SELENOPROTEIN O"/>
    <property type="match status" value="1"/>
</dbReference>
<evidence type="ECO:0000256" key="7">
    <source>
        <dbReference type="ARBA" id="ARBA00022840"/>
    </source>
</evidence>
<organism evidence="10 11">
    <name type="scientific">Rhizophagus irregularis</name>
    <dbReference type="NCBI Taxonomy" id="588596"/>
    <lineage>
        <taxon>Eukaryota</taxon>
        <taxon>Fungi</taxon>
        <taxon>Fungi incertae sedis</taxon>
        <taxon>Mucoromycota</taxon>
        <taxon>Glomeromycotina</taxon>
        <taxon>Glomeromycetes</taxon>
        <taxon>Glomerales</taxon>
        <taxon>Glomeraceae</taxon>
        <taxon>Rhizophagus</taxon>
    </lineage>
</organism>
<evidence type="ECO:0000256" key="8">
    <source>
        <dbReference type="ARBA" id="ARBA00022842"/>
    </source>
</evidence>
<comment type="cofactor">
    <cofactor evidence="1">
        <name>Mg(2+)</name>
        <dbReference type="ChEBI" id="CHEBI:18420"/>
    </cofactor>
</comment>
<evidence type="ECO:0000313" key="11">
    <source>
        <dbReference type="Proteomes" id="UP000232688"/>
    </source>
</evidence>
<evidence type="ECO:0000256" key="4">
    <source>
        <dbReference type="ARBA" id="ARBA00022695"/>
    </source>
</evidence>
<dbReference type="Proteomes" id="UP000232688">
    <property type="component" value="Unassembled WGS sequence"/>
</dbReference>
<keyword evidence="7" id="KW-0067">ATP-binding</keyword>
<name>A0A2N0QKT0_9GLOM</name>
<comment type="caution">
    <text evidence="10">The sequence shown here is derived from an EMBL/GenBank/DDBJ whole genome shotgun (WGS) entry which is preliminary data.</text>
</comment>
<keyword evidence="4" id="KW-0548">Nucleotidyltransferase</keyword>
<reference evidence="10 11" key="2">
    <citation type="submission" date="2017-10" db="EMBL/GenBank/DDBJ databases">
        <title>Genome analyses suggest a sexual origin of heterokaryosis in a supposedly ancient asexual fungus.</title>
        <authorList>
            <person name="Corradi N."/>
            <person name="Sedzielewska K."/>
            <person name="Noel J."/>
            <person name="Charron P."/>
            <person name="Farinelli L."/>
            <person name="Marton T."/>
            <person name="Kruger M."/>
            <person name="Pelin A."/>
            <person name="Brachmann A."/>
            <person name="Corradi N."/>
        </authorList>
    </citation>
    <scope>NUCLEOTIDE SEQUENCE [LARGE SCALE GENOMIC DNA]</scope>
    <source>
        <strain evidence="10 11">A1</strain>
    </source>
</reference>
<dbReference type="PANTHER" id="PTHR12153:SF15">
    <property type="entry name" value="PROTEIN ADENYLYLTRANSFERASE SELO, MITOCHONDRIAL"/>
    <property type="match status" value="1"/>
</dbReference>
<dbReference type="Pfam" id="PF02696">
    <property type="entry name" value="SelO"/>
    <property type="match status" value="1"/>
</dbReference>
<evidence type="ECO:0000256" key="1">
    <source>
        <dbReference type="ARBA" id="ARBA00001946"/>
    </source>
</evidence>
<protein>
    <recommendedName>
        <fullName evidence="9">Selenoprotein O</fullName>
    </recommendedName>
</protein>
<dbReference type="GO" id="GO:0016779">
    <property type="term" value="F:nucleotidyltransferase activity"/>
    <property type="evidence" value="ECO:0007669"/>
    <property type="project" value="UniProtKB-KW"/>
</dbReference>
<evidence type="ECO:0000313" key="10">
    <source>
        <dbReference type="EMBL" id="PKC51654.1"/>
    </source>
</evidence>
<dbReference type="GO" id="GO:0005524">
    <property type="term" value="F:ATP binding"/>
    <property type="evidence" value="ECO:0007669"/>
    <property type="project" value="UniProtKB-KW"/>
</dbReference>
<gene>
    <name evidence="10" type="ORF">RhiirA1_483263</name>
</gene>
<dbReference type="EMBL" id="LLXH01007237">
    <property type="protein sequence ID" value="PKC51654.1"/>
    <property type="molecule type" value="Genomic_DNA"/>
</dbReference>
<proteinExistence type="inferred from homology"/>
<keyword evidence="3" id="KW-0808">Transferase</keyword>
<dbReference type="AlphaFoldDB" id="A0A2N0QKT0"/>
<keyword evidence="6" id="KW-0547">Nucleotide-binding</keyword>
<sequence length="146" mass="17011">MGAKLGLFNEEEQDEALIYELLDLMEKYRADYTNTFRALTINKLENMALFESNEFQEWDGKWQARLNHQKQSKTEVLQLMKVSNPSVIPRNHRVEEALEAAEKGDLSVMEKLLKVLADPYAYVPEQEDYCSLPEPTDRPYRTFCGT</sequence>